<keyword evidence="4" id="KW-1185">Reference proteome</keyword>
<evidence type="ECO:0000256" key="2">
    <source>
        <dbReference type="SAM" id="MobiDB-lite"/>
    </source>
</evidence>
<name>A0ABU5SE70_9BACT</name>
<proteinExistence type="predicted"/>
<reference evidence="3 4" key="1">
    <citation type="submission" date="2023-12" db="EMBL/GenBank/DDBJ databases">
        <title>Novel species of the genus Arcicella isolated from rivers.</title>
        <authorList>
            <person name="Lu H."/>
        </authorList>
    </citation>
    <scope>NUCLEOTIDE SEQUENCE [LARGE SCALE GENOMIC DNA]</scope>
    <source>
        <strain evidence="3 4">DC25W</strain>
    </source>
</reference>
<protein>
    <submittedName>
        <fullName evidence="3">Uncharacterized protein</fullName>
    </submittedName>
</protein>
<evidence type="ECO:0000313" key="3">
    <source>
        <dbReference type="EMBL" id="MEA5425584.1"/>
    </source>
</evidence>
<feature type="coiled-coil region" evidence="1">
    <location>
        <begin position="431"/>
        <end position="458"/>
    </location>
</feature>
<dbReference type="RefSeq" id="WP_323255953.1">
    <property type="nucleotide sequence ID" value="NZ_JAYGIM010000002.1"/>
</dbReference>
<organism evidence="3 4">
    <name type="scientific">Arcicella lustrica</name>
    <dbReference type="NCBI Taxonomy" id="2984196"/>
    <lineage>
        <taxon>Bacteria</taxon>
        <taxon>Pseudomonadati</taxon>
        <taxon>Bacteroidota</taxon>
        <taxon>Cytophagia</taxon>
        <taxon>Cytophagales</taxon>
        <taxon>Flectobacillaceae</taxon>
        <taxon>Arcicella</taxon>
    </lineage>
</organism>
<feature type="region of interest" description="Disordered" evidence="2">
    <location>
        <begin position="349"/>
        <end position="399"/>
    </location>
</feature>
<sequence>MKRFLLFLLIIIFNVLVLNKSYGQISVYFCEKTGAIGIATGVTNEGFERDERARVDCINKGGESPWPIVNGNSIGSGCYAVVRGRTASGANACGVAYGGNRTIAQCIEAAKREAIFRNATENSLSVYTQGCVEPLPPQKSPNNNQTPTVKPEWSDWRPFTAQDCNLNIEYRYLVERGFALNYQVHMWFEVRNNNNKTVSYTFNLLDSKDKVHFGDKHTTNPGETTRFVHKMSGDYIKKWQPKDIVYTTTGRPVCEKEVTQQVNNQNNPSNDSQKANQTSSQTNIMELISKKNNLCEEFNNLIKNAGNANPTFVDLCTGNQSNYSINDHARLNNEIARLESAISIMNKQAEGKTKTQEEQQRKQNELQKRQQEEQERIRKAQEAKRAQFDGAIQNGDNALNSKQYDNAMSYYSLAKNYAQNSNESTFAQNKYNQAFEAKKTAERQVRVAKQQEKDKKENLEYAGLATSVGGMMALLNDSYSYKWYAMKFQAGLGYENFPIYSNNASQYHVNNSYIESFTLPTFHMGFKSGFFNNKGVSFVLNPLLNAGFSALSAGISGGYVEYGSTATLYLSHKSRSKFKVFAEGGYFNREGNYSYDADAANGGNSATDDVRKGTFKYDIMKYGGGFMYHLIYDGKETYMRPAVFLEKPSFFTKDDKPVLNFNFQVNISSEIIFDFSYSTDYFIGGDVTYPTTLQPEKMKYFSIKIIKQGKLY</sequence>
<comment type="caution">
    <text evidence="3">The sequence shown here is derived from an EMBL/GenBank/DDBJ whole genome shotgun (WGS) entry which is preliminary data.</text>
</comment>
<dbReference type="Proteomes" id="UP001302222">
    <property type="component" value="Unassembled WGS sequence"/>
</dbReference>
<feature type="compositionally biased region" description="Basic and acidic residues" evidence="2">
    <location>
        <begin position="349"/>
        <end position="387"/>
    </location>
</feature>
<accession>A0ABU5SE70</accession>
<gene>
    <name evidence="3" type="ORF">VB798_03320</name>
</gene>
<evidence type="ECO:0000313" key="4">
    <source>
        <dbReference type="Proteomes" id="UP001302222"/>
    </source>
</evidence>
<dbReference type="EMBL" id="JAYGIM010000002">
    <property type="protein sequence ID" value="MEA5425584.1"/>
    <property type="molecule type" value="Genomic_DNA"/>
</dbReference>
<evidence type="ECO:0000256" key="1">
    <source>
        <dbReference type="SAM" id="Coils"/>
    </source>
</evidence>
<keyword evidence="1" id="KW-0175">Coiled coil</keyword>